<dbReference type="OrthoDB" id="9122242at2"/>
<keyword evidence="2" id="KW-1185">Reference proteome</keyword>
<evidence type="ECO:0000313" key="2">
    <source>
        <dbReference type="Proteomes" id="UP000243096"/>
    </source>
</evidence>
<gene>
    <name evidence="1" type="ORF">B0O95_10230</name>
</gene>
<reference evidence="1 2" key="1">
    <citation type="submission" date="2018-01" db="EMBL/GenBank/DDBJ databases">
        <title>Genomic Encyclopedia of Type Strains, Phase III (KMG-III): the genomes of soil and plant-associated and newly described type strains.</title>
        <authorList>
            <person name="Whitman W."/>
        </authorList>
    </citation>
    <scope>NUCLEOTIDE SEQUENCE [LARGE SCALE GENOMIC DNA]</scope>
    <source>
        <strain evidence="1 2">HKI456</strain>
    </source>
</reference>
<protein>
    <submittedName>
        <fullName evidence="1">Uncharacterized protein</fullName>
    </submittedName>
</protein>
<evidence type="ECO:0000313" key="1">
    <source>
        <dbReference type="EMBL" id="PPB84633.1"/>
    </source>
</evidence>
<name>A0A2P5KD46_9BURK</name>
<dbReference type="Proteomes" id="UP000243096">
    <property type="component" value="Unassembled WGS sequence"/>
</dbReference>
<dbReference type="RefSeq" id="WP_104076384.1">
    <property type="nucleotide sequence ID" value="NZ_CP062178.1"/>
</dbReference>
<sequence length="563" mass="60125">MTLQKAMCRILDARLEVKIADLKKRFGTGRKPSECDYVNLFNVLEALCDALDMAQDLTKVVPGDGLRLEQDRLVLNLEAKGGLKINALAPYLFADFDGDTCLAADDKGIYVKCRPVLHDGEGPLSVQAGFGVRVEAVNSVKKVVPQGVKQPVGGIQATEDGLRLEVATNTGLATQEGLALKCGKGMSAEQGLQIVLAKETALALDADGLRVCTGKGNALQIDENGQLALNPKVSVSTFEKMSFTERQEIWKILEATAQSPAIGKLRIVSQSEDEHLSGILNDHEKIGLARVYFVPAASEQPAQAVTGDLASVIVQLKEAFRTGKLPCPEHYVSWFNVLEALFDALGMTQDLTKVVPGDGLRLEHDRLALNLDKKSGLSVDQQSCLTVYLDDSTCLVADDKGIDVKCHPVLHDGQGCLAVQTGGGVMVEKVDGVKKVVPSNWQSNNQPVGGLQATVQGLKVAVASSGLTTREGLAVVCGGGVSVQDGLHVALAQDTALALDANGLRVHTVEGNALRLNDSGQLALDPSALVSVETFEKMPLAQRQEIWRILVKAGEEKEEDELT</sequence>
<comment type="caution">
    <text evidence="1">The sequence shown here is derived from an EMBL/GenBank/DDBJ whole genome shotgun (WGS) entry which is preliminary data.</text>
</comment>
<proteinExistence type="predicted"/>
<accession>A0A2P5KD46</accession>
<dbReference type="EMBL" id="PRDW01000002">
    <property type="protein sequence ID" value="PPB84633.1"/>
    <property type="molecule type" value="Genomic_DNA"/>
</dbReference>
<organism evidence="1 2">
    <name type="scientific">Mycetohabitans endofungorum</name>
    <dbReference type="NCBI Taxonomy" id="417203"/>
    <lineage>
        <taxon>Bacteria</taxon>
        <taxon>Pseudomonadati</taxon>
        <taxon>Pseudomonadota</taxon>
        <taxon>Betaproteobacteria</taxon>
        <taxon>Burkholderiales</taxon>
        <taxon>Burkholderiaceae</taxon>
        <taxon>Mycetohabitans</taxon>
    </lineage>
</organism>
<dbReference type="AlphaFoldDB" id="A0A2P5KD46"/>